<reference evidence="1 2" key="1">
    <citation type="submission" date="2021-07" db="EMBL/GenBank/DDBJ databases">
        <title>The Aristolochia fimbriata genome: insights into angiosperm evolution, floral development and chemical biosynthesis.</title>
        <authorList>
            <person name="Jiao Y."/>
        </authorList>
    </citation>
    <scope>NUCLEOTIDE SEQUENCE [LARGE SCALE GENOMIC DNA]</scope>
    <source>
        <strain evidence="1">IBCAS-2021</strain>
        <tissue evidence="1">Leaf</tissue>
    </source>
</reference>
<dbReference type="AlphaFoldDB" id="A0AAV7ELE6"/>
<dbReference type="Proteomes" id="UP000825729">
    <property type="component" value="Unassembled WGS sequence"/>
</dbReference>
<proteinExistence type="predicted"/>
<comment type="caution">
    <text evidence="1">The sequence shown here is derived from an EMBL/GenBank/DDBJ whole genome shotgun (WGS) entry which is preliminary data.</text>
</comment>
<gene>
    <name evidence="1" type="ORF">H6P81_008482</name>
</gene>
<evidence type="ECO:0000313" key="1">
    <source>
        <dbReference type="EMBL" id="KAG9448517.1"/>
    </source>
</evidence>
<name>A0AAV7ELE6_ARIFI</name>
<evidence type="ECO:0000313" key="2">
    <source>
        <dbReference type="Proteomes" id="UP000825729"/>
    </source>
</evidence>
<dbReference type="Pfam" id="PF05910">
    <property type="entry name" value="DUF868"/>
    <property type="match status" value="1"/>
</dbReference>
<sequence length="300" mass="34074">MQDKFASLPSFSGQRSNEDNVASNKAGHCTAACVYQAKIAGYCRNVTVIWSKTMINHSVSITVENYSSENPCTCKIDLKPWPFWSKKGLKSLDVDGRRVDVYWDLRSAKFTGGSEPTSDYYVALVCDEEVSLLMGDYKKEAYKRTKARPSLVDATMVSKRENVFGKKCFSTRAKFEERHREHDIVVENSLTGPKDPEMWISIDGLVLIHITNLQWKFRGNETIMVNKSPVQVFWDVHNWLFCSPGSGHALFIFKPGVPDFWSDEDGAGDDEESESSRYYSVKSCGQGPQFCLFLYAWKVE</sequence>
<dbReference type="EMBL" id="JAINDJ010000004">
    <property type="protein sequence ID" value="KAG9448517.1"/>
    <property type="molecule type" value="Genomic_DNA"/>
</dbReference>
<dbReference type="PANTHER" id="PTHR31972:SF2">
    <property type="entry name" value="DUF868 FAMILY PROTEIN (DUF868)"/>
    <property type="match status" value="1"/>
</dbReference>
<dbReference type="InterPro" id="IPR008586">
    <property type="entry name" value="DUF868_pln"/>
</dbReference>
<dbReference type="PANTHER" id="PTHR31972">
    <property type="entry name" value="EXPRESSED PROTEIN"/>
    <property type="match status" value="1"/>
</dbReference>
<protein>
    <submittedName>
        <fullName evidence="1">Uncharacterized protein</fullName>
    </submittedName>
</protein>
<accession>A0AAV7ELE6</accession>
<keyword evidence="2" id="KW-1185">Reference proteome</keyword>
<organism evidence="1 2">
    <name type="scientific">Aristolochia fimbriata</name>
    <name type="common">White veined hardy Dutchman's pipe vine</name>
    <dbReference type="NCBI Taxonomy" id="158543"/>
    <lineage>
        <taxon>Eukaryota</taxon>
        <taxon>Viridiplantae</taxon>
        <taxon>Streptophyta</taxon>
        <taxon>Embryophyta</taxon>
        <taxon>Tracheophyta</taxon>
        <taxon>Spermatophyta</taxon>
        <taxon>Magnoliopsida</taxon>
        <taxon>Magnoliidae</taxon>
        <taxon>Piperales</taxon>
        <taxon>Aristolochiaceae</taxon>
        <taxon>Aristolochia</taxon>
    </lineage>
</organism>